<reference evidence="5" key="1">
    <citation type="journal article" date="2019" name="Int. J. Syst. Evol. Microbiol.">
        <title>The Global Catalogue of Microorganisms (GCM) 10K type strain sequencing project: providing services to taxonomists for standard genome sequencing and annotation.</title>
        <authorList>
            <consortium name="The Broad Institute Genomics Platform"/>
            <consortium name="The Broad Institute Genome Sequencing Center for Infectious Disease"/>
            <person name="Wu L."/>
            <person name="Ma J."/>
        </authorList>
    </citation>
    <scope>NUCLEOTIDE SEQUENCE [LARGE SCALE GENOMIC DNA]</scope>
    <source>
        <strain evidence="5">CCUG 58938</strain>
    </source>
</reference>
<comment type="caution">
    <text evidence="4">The sequence shown here is derived from an EMBL/GenBank/DDBJ whole genome shotgun (WGS) entry which is preliminary data.</text>
</comment>
<evidence type="ECO:0000313" key="4">
    <source>
        <dbReference type="EMBL" id="MFD1000874.1"/>
    </source>
</evidence>
<dbReference type="Pfam" id="PF04773">
    <property type="entry name" value="FecR"/>
    <property type="match status" value="1"/>
</dbReference>
<dbReference type="PANTHER" id="PTHR30273">
    <property type="entry name" value="PERIPLASMIC SIGNAL SENSOR AND SIGMA FACTOR ACTIVATOR FECR-RELATED"/>
    <property type="match status" value="1"/>
</dbReference>
<organism evidence="4 5">
    <name type="scientific">Ohtaekwangia kribbensis</name>
    <dbReference type="NCBI Taxonomy" id="688913"/>
    <lineage>
        <taxon>Bacteria</taxon>
        <taxon>Pseudomonadati</taxon>
        <taxon>Bacteroidota</taxon>
        <taxon>Cytophagia</taxon>
        <taxon>Cytophagales</taxon>
        <taxon>Fulvivirgaceae</taxon>
        <taxon>Ohtaekwangia</taxon>
    </lineage>
</organism>
<sequence length="341" mass="38142">MKDDFNDSVKELITKYLADEASSEETRALQDWITQAPENERQYLAYKRVFELSQQHYAQKAEDTHTVDIDQEWNHFMNNIRERAAEPEAKIRTLEKPSYSVWYKLAAAVLLFAVSGWIIMRFVTGGNDMTYQTASNTMTVKLPDGSQVILNRNSELSYSASFDDENRTVILKGEAFFEVTPNPQKPFIIQANDARVEVVGTSFNVLAYDSLGEVEVVVQSGVVKLTGADRKAEVKLQAGDKGIYSKTSHQLSSGINKDINFLSWNTRKLVFTEDDLRTVVATLNKTYHTNISIAADVPASCVVTVTFDQQSLEAVLNVLETTLNLTLRTSGNQIEITAAGC</sequence>
<dbReference type="EMBL" id="JBHTKA010000007">
    <property type="protein sequence ID" value="MFD1000874.1"/>
    <property type="molecule type" value="Genomic_DNA"/>
</dbReference>
<evidence type="ECO:0000259" key="3">
    <source>
        <dbReference type="Pfam" id="PF16344"/>
    </source>
</evidence>
<dbReference type="PIRSF" id="PIRSF018266">
    <property type="entry name" value="FecR"/>
    <property type="match status" value="1"/>
</dbReference>
<dbReference type="Pfam" id="PF16344">
    <property type="entry name" value="FecR_C"/>
    <property type="match status" value="1"/>
</dbReference>
<protein>
    <submittedName>
        <fullName evidence="4">FecR family protein</fullName>
    </submittedName>
</protein>
<dbReference type="PANTHER" id="PTHR30273:SF2">
    <property type="entry name" value="PROTEIN FECR"/>
    <property type="match status" value="1"/>
</dbReference>
<keyword evidence="5" id="KW-1185">Reference proteome</keyword>
<dbReference type="InterPro" id="IPR032508">
    <property type="entry name" value="FecR_C"/>
</dbReference>
<dbReference type="Gene3D" id="2.60.120.1440">
    <property type="match status" value="1"/>
</dbReference>
<keyword evidence="1" id="KW-1133">Transmembrane helix</keyword>
<dbReference type="Gene3D" id="3.55.50.30">
    <property type="match status" value="1"/>
</dbReference>
<accession>A0ABW3K405</accession>
<name>A0ABW3K405_9BACT</name>
<dbReference type="Proteomes" id="UP001597112">
    <property type="component" value="Unassembled WGS sequence"/>
</dbReference>
<evidence type="ECO:0000313" key="5">
    <source>
        <dbReference type="Proteomes" id="UP001597112"/>
    </source>
</evidence>
<keyword evidence="1" id="KW-0812">Transmembrane</keyword>
<dbReference type="RefSeq" id="WP_377580329.1">
    <property type="nucleotide sequence ID" value="NZ_JBHTKA010000007.1"/>
</dbReference>
<keyword evidence="1" id="KW-0472">Membrane</keyword>
<dbReference type="InterPro" id="IPR006860">
    <property type="entry name" value="FecR"/>
</dbReference>
<feature type="domain" description="Protein FecR C-terminal" evidence="3">
    <location>
        <begin position="268"/>
        <end position="336"/>
    </location>
</feature>
<proteinExistence type="predicted"/>
<feature type="transmembrane region" description="Helical" evidence="1">
    <location>
        <begin position="101"/>
        <end position="120"/>
    </location>
</feature>
<feature type="domain" description="FecR protein" evidence="2">
    <location>
        <begin position="130"/>
        <end position="224"/>
    </location>
</feature>
<dbReference type="InterPro" id="IPR012373">
    <property type="entry name" value="Ferrdict_sens_TM"/>
</dbReference>
<gene>
    <name evidence="4" type="ORF">ACFQ21_16230</name>
</gene>
<evidence type="ECO:0000259" key="2">
    <source>
        <dbReference type="Pfam" id="PF04773"/>
    </source>
</evidence>
<evidence type="ECO:0000256" key="1">
    <source>
        <dbReference type="SAM" id="Phobius"/>
    </source>
</evidence>